<evidence type="ECO:0000259" key="11">
    <source>
        <dbReference type="Pfam" id="PF07715"/>
    </source>
</evidence>
<dbReference type="InterPro" id="IPR039426">
    <property type="entry name" value="TonB-dep_rcpt-like"/>
</dbReference>
<evidence type="ECO:0000256" key="5">
    <source>
        <dbReference type="ARBA" id="ARBA00023077"/>
    </source>
</evidence>
<dbReference type="InterPro" id="IPR023996">
    <property type="entry name" value="TonB-dep_OMP_SusC/RagA"/>
</dbReference>
<dbReference type="InterPro" id="IPR000531">
    <property type="entry name" value="Beta-barrel_TonB"/>
</dbReference>
<dbReference type="InterPro" id="IPR037066">
    <property type="entry name" value="Plug_dom_sf"/>
</dbReference>
<keyword evidence="7 8" id="KW-0998">Cell outer membrane</keyword>
<dbReference type="RefSeq" id="WP_046451772.1">
    <property type="nucleotide sequence ID" value="NZ_CACRUV010000050.1"/>
</dbReference>
<keyword evidence="4 8" id="KW-0812">Transmembrane</keyword>
<proteinExistence type="inferred from homology"/>
<keyword evidence="5 9" id="KW-0798">TonB box</keyword>
<organism evidence="12">
    <name type="scientific">Parabacteroides merdae</name>
    <dbReference type="NCBI Taxonomy" id="46503"/>
    <lineage>
        <taxon>Bacteria</taxon>
        <taxon>Pseudomonadati</taxon>
        <taxon>Bacteroidota</taxon>
        <taxon>Bacteroidia</taxon>
        <taxon>Bacteroidales</taxon>
        <taxon>Tannerellaceae</taxon>
        <taxon>Parabacteroides</taxon>
    </lineage>
</organism>
<comment type="subcellular location">
    <subcellularLocation>
        <location evidence="1 8">Cell outer membrane</location>
        <topology evidence="1 8">Multi-pass membrane protein</topology>
    </subcellularLocation>
</comment>
<dbReference type="Gene3D" id="2.170.130.10">
    <property type="entry name" value="TonB-dependent receptor, plug domain"/>
    <property type="match status" value="1"/>
</dbReference>
<protein>
    <submittedName>
        <fullName evidence="12">Vitamin B12 transporter BtuB</fullName>
    </submittedName>
</protein>
<dbReference type="InterPro" id="IPR012910">
    <property type="entry name" value="Plug_dom"/>
</dbReference>
<dbReference type="Pfam" id="PF00593">
    <property type="entry name" value="TonB_dep_Rec_b-barrel"/>
    <property type="match status" value="1"/>
</dbReference>
<evidence type="ECO:0000313" key="12">
    <source>
        <dbReference type="EMBL" id="VYU71273.1"/>
    </source>
</evidence>
<feature type="domain" description="TonB-dependent receptor plug" evidence="11">
    <location>
        <begin position="235"/>
        <end position="338"/>
    </location>
</feature>
<dbReference type="InterPro" id="IPR023997">
    <property type="entry name" value="TonB-dep_OMP_SusC/RagA_CS"/>
</dbReference>
<dbReference type="EMBL" id="CACRUV010000050">
    <property type="protein sequence ID" value="VYU71273.1"/>
    <property type="molecule type" value="Genomic_DNA"/>
</dbReference>
<dbReference type="SUPFAM" id="SSF49464">
    <property type="entry name" value="Carboxypeptidase regulatory domain-like"/>
    <property type="match status" value="1"/>
</dbReference>
<dbReference type="Pfam" id="PF13715">
    <property type="entry name" value="CarbopepD_reg_2"/>
    <property type="match status" value="1"/>
</dbReference>
<keyword evidence="6 8" id="KW-0472">Membrane</keyword>
<evidence type="ECO:0000256" key="1">
    <source>
        <dbReference type="ARBA" id="ARBA00004571"/>
    </source>
</evidence>
<evidence type="ECO:0000256" key="4">
    <source>
        <dbReference type="ARBA" id="ARBA00022692"/>
    </source>
</evidence>
<evidence type="ECO:0000256" key="8">
    <source>
        <dbReference type="PROSITE-ProRule" id="PRU01360"/>
    </source>
</evidence>
<feature type="domain" description="TonB-dependent receptor-like beta-barrel" evidence="10">
    <location>
        <begin position="504"/>
        <end position="997"/>
    </location>
</feature>
<gene>
    <name evidence="12" type="primary">btuB_10</name>
    <name evidence="12" type="ORF">PMLFYP103_03385</name>
</gene>
<keyword evidence="2 8" id="KW-0813">Transport</keyword>
<evidence type="ECO:0000256" key="9">
    <source>
        <dbReference type="RuleBase" id="RU003357"/>
    </source>
</evidence>
<dbReference type="FunFam" id="2.170.130.10:FF:000003">
    <property type="entry name" value="SusC/RagA family TonB-linked outer membrane protein"/>
    <property type="match status" value="1"/>
</dbReference>
<evidence type="ECO:0000256" key="7">
    <source>
        <dbReference type="ARBA" id="ARBA00023237"/>
    </source>
</evidence>
<comment type="similarity">
    <text evidence="8 9">Belongs to the TonB-dependent receptor family.</text>
</comment>
<sequence>MEKSRHGAFVYAQKVLKHSLFLFLLINLLSISPDISASTTLLEQKYTLNLSFKDARLEQVLDAIMKQSGVKIAYSSDELQKDQVVSVDIQTSDILTALRSVLGDGYSFKQIEDYIAIARKEISDASDIVSNIADDRNWTIQGQVLENTEPPFPLAGVNIVVKGTTLGTVSDGNGYFSIKAQKGDVLIFRYIGFKDYEYVVSRAISNLTVSLNAESEKLDEIVVTGISEEKKLNSISSVSSLDISKNLSTKPITSLSQSLQGGITGLNVTQNSGLPGADAATIKIRGISSLETNNDPLVLVDGIPMDMNQLDPNTIESVTVLKDAAAAAIYGARAANGVIVVKTKRGMPGKVNVSYNGYFGLQEATYLPEFIDGAGYMEMVNAANLNIGGNAVYSKEAIEATRNHTDPINYPDTDWADWLFKTGSLQSHSVAVSGGSNLARFALTVNYLKNNGLVENTNSDRLNIRANTSVNLLDNLSVNMDFNSYRTNREKPLFDNGGDIFTYIYRTPPTTVIHYPMKEGSDIVYYGNRPEQRNPAAIIERGGIRTNLEDNISINIAPRWEIIPKLIVRGQYSYRISSSAQRDEREAYNFFDYNSGAFLQTWGASYGASKDRSSYYYLGGTAEYTFEKRKHRLFTIAGYNQELTNSGDWDRWSMVSLFAKANYTFDSRYLLEATVRRDGSSRFGKGNKFGVFPSVGAGWNLHEEAFMKPLKDQISEFKVRASYGLLGNENIGLYKYQSLIDAGNGNETVFGNPDITWETVHMLNIGADIRLFKDLSITFDYYDKLTTDMIITPPTSYIGGTSSAPLNSGEVRNRGWELDFTYGKQLTKDFGFSIHGGLSQNKNKIEELFGAPYDHGNRIHQVGYALNSHYVYPTDGLLQENDFVKDASGNLKPKDGVVIFDGQKPGDIHYLDQNGDGRITTDDRVIRGDDQPNLNYFANITLDYKNWNLEVLFQGVQGVDAYYSEPYSFGLNVGGDGQTPLAVQKDYWTPTNTTARYPRMAPNSSYGSNHHTSDFWHFDASYCRVKYIQLGYLFDQMGLKKIGISNIRIYANVQNPFTFAKEKLVDPESRGQRGSYPLVKTYSLGLSLNF</sequence>
<evidence type="ECO:0000259" key="10">
    <source>
        <dbReference type="Pfam" id="PF00593"/>
    </source>
</evidence>
<dbReference type="NCBIfam" id="TIGR04057">
    <property type="entry name" value="SusC_RagA_signa"/>
    <property type="match status" value="1"/>
</dbReference>
<dbReference type="AlphaFoldDB" id="A0A6N3H4H4"/>
<reference evidence="12" key="1">
    <citation type="submission" date="2019-11" db="EMBL/GenBank/DDBJ databases">
        <authorList>
            <person name="Feng L."/>
        </authorList>
    </citation>
    <scope>NUCLEOTIDE SEQUENCE</scope>
    <source>
        <strain evidence="12">PmerdaeLFYP103</strain>
    </source>
</reference>
<accession>A0A6N3H4H4</accession>
<dbReference type="Pfam" id="PF07715">
    <property type="entry name" value="Plug"/>
    <property type="match status" value="1"/>
</dbReference>
<evidence type="ECO:0000256" key="3">
    <source>
        <dbReference type="ARBA" id="ARBA00022452"/>
    </source>
</evidence>
<evidence type="ECO:0000256" key="6">
    <source>
        <dbReference type="ARBA" id="ARBA00023136"/>
    </source>
</evidence>
<dbReference type="InterPro" id="IPR036942">
    <property type="entry name" value="Beta-barrel_TonB_sf"/>
</dbReference>
<evidence type="ECO:0000256" key="2">
    <source>
        <dbReference type="ARBA" id="ARBA00022448"/>
    </source>
</evidence>
<dbReference type="InterPro" id="IPR008969">
    <property type="entry name" value="CarboxyPept-like_regulatory"/>
</dbReference>
<keyword evidence="3 8" id="KW-1134">Transmembrane beta strand</keyword>
<name>A0A6N3H4H4_9BACT</name>
<dbReference type="Gene3D" id="2.40.170.20">
    <property type="entry name" value="TonB-dependent receptor, beta-barrel domain"/>
    <property type="match status" value="1"/>
</dbReference>
<dbReference type="PROSITE" id="PS52016">
    <property type="entry name" value="TONB_DEPENDENT_REC_3"/>
    <property type="match status" value="1"/>
</dbReference>
<dbReference type="NCBIfam" id="TIGR04056">
    <property type="entry name" value="OMP_RagA_SusC"/>
    <property type="match status" value="1"/>
</dbReference>
<dbReference type="SUPFAM" id="SSF56935">
    <property type="entry name" value="Porins"/>
    <property type="match status" value="1"/>
</dbReference>
<dbReference type="GO" id="GO:0009279">
    <property type="term" value="C:cell outer membrane"/>
    <property type="evidence" value="ECO:0007669"/>
    <property type="project" value="UniProtKB-SubCell"/>
</dbReference>